<evidence type="ECO:0000313" key="2">
    <source>
        <dbReference type="EMBL" id="KAF5378074.1"/>
    </source>
</evidence>
<accession>A0A8H5H7H7</accession>
<name>A0A8H5H7H7_9AGAR</name>
<dbReference type="GO" id="GO:0004867">
    <property type="term" value="F:serine-type endopeptidase inhibitor activity"/>
    <property type="evidence" value="ECO:0007669"/>
    <property type="project" value="InterPro"/>
</dbReference>
<feature type="region of interest" description="Disordered" evidence="1">
    <location>
        <begin position="17"/>
        <end position="36"/>
    </location>
</feature>
<dbReference type="SUPFAM" id="SSF50370">
    <property type="entry name" value="Ricin B-like lectins"/>
    <property type="match status" value="1"/>
</dbReference>
<protein>
    <submittedName>
        <fullName evidence="2">Uncharacterized protein</fullName>
    </submittedName>
</protein>
<proteinExistence type="predicted"/>
<comment type="caution">
    <text evidence="2">The sequence shown here is derived from an EMBL/GenBank/DDBJ whole genome shotgun (WGS) entry which is preliminary data.</text>
</comment>
<dbReference type="Pfam" id="PF16850">
    <property type="entry name" value="Inhibitor_I66"/>
    <property type="match status" value="1"/>
</dbReference>
<evidence type="ECO:0000256" key="1">
    <source>
        <dbReference type="SAM" id="MobiDB-lite"/>
    </source>
</evidence>
<sequence>MTHPHLQSGEYLIKNKHSEKVVGRRRPDDPRSGPKGIVVEPYPYPWPNAKWRLKRLENGNYELQAWGDPVFVFDKLVYAHTSRLDNTEWKITYREGSAGHTIMKVSGTGGWVLPNDRTDTQVAFRPLTASTSHSPRYPSNEIWILEPNREQWYTDDT</sequence>
<organism evidence="2 3">
    <name type="scientific">Tricholomella constricta</name>
    <dbReference type="NCBI Taxonomy" id="117010"/>
    <lineage>
        <taxon>Eukaryota</taxon>
        <taxon>Fungi</taxon>
        <taxon>Dikarya</taxon>
        <taxon>Basidiomycota</taxon>
        <taxon>Agaricomycotina</taxon>
        <taxon>Agaricomycetes</taxon>
        <taxon>Agaricomycetidae</taxon>
        <taxon>Agaricales</taxon>
        <taxon>Tricholomatineae</taxon>
        <taxon>Lyophyllaceae</taxon>
        <taxon>Tricholomella</taxon>
    </lineage>
</organism>
<dbReference type="InterPro" id="IPR035992">
    <property type="entry name" value="Ricin_B-like_lectins"/>
</dbReference>
<dbReference type="Gene3D" id="2.80.10.50">
    <property type="match status" value="1"/>
</dbReference>
<dbReference type="Proteomes" id="UP000565441">
    <property type="component" value="Unassembled WGS sequence"/>
</dbReference>
<keyword evidence="3" id="KW-1185">Reference proteome</keyword>
<dbReference type="CDD" id="cd23428">
    <property type="entry name" value="beta-trefoil_Ricin_SPI"/>
    <property type="match status" value="1"/>
</dbReference>
<dbReference type="AlphaFoldDB" id="A0A8H5H7H7"/>
<gene>
    <name evidence="2" type="ORF">D9615_007513</name>
</gene>
<feature type="compositionally biased region" description="Basic and acidic residues" evidence="1">
    <location>
        <begin position="17"/>
        <end position="32"/>
    </location>
</feature>
<evidence type="ECO:0000313" key="3">
    <source>
        <dbReference type="Proteomes" id="UP000565441"/>
    </source>
</evidence>
<dbReference type="EMBL" id="JAACJP010000021">
    <property type="protein sequence ID" value="KAF5378074.1"/>
    <property type="molecule type" value="Genomic_DNA"/>
</dbReference>
<reference evidence="2 3" key="1">
    <citation type="journal article" date="2020" name="ISME J.">
        <title>Uncovering the hidden diversity of litter-decomposition mechanisms in mushroom-forming fungi.</title>
        <authorList>
            <person name="Floudas D."/>
            <person name="Bentzer J."/>
            <person name="Ahren D."/>
            <person name="Johansson T."/>
            <person name="Persson P."/>
            <person name="Tunlid A."/>
        </authorList>
    </citation>
    <scope>NUCLEOTIDE SEQUENCE [LARGE SCALE GENOMIC DNA]</scope>
    <source>
        <strain evidence="2 3">CBS 661.87</strain>
    </source>
</reference>
<dbReference type="InterPro" id="IPR031755">
    <property type="entry name" value="Inhibitor_I66"/>
</dbReference>